<name>A0ABR6YEG2_9BURK</name>
<evidence type="ECO:0000259" key="3">
    <source>
        <dbReference type="PROSITE" id="PS51127"/>
    </source>
</evidence>
<feature type="domain" description="Big-1" evidence="3">
    <location>
        <begin position="275"/>
        <end position="371"/>
    </location>
</feature>
<protein>
    <recommendedName>
        <fullName evidence="3">Big-1 domain-containing protein</fullName>
    </recommendedName>
</protein>
<feature type="chain" id="PRO_5045281762" description="Big-1 domain-containing protein" evidence="2">
    <location>
        <begin position="22"/>
        <end position="715"/>
    </location>
</feature>
<evidence type="ECO:0000313" key="5">
    <source>
        <dbReference type="Proteomes" id="UP000624279"/>
    </source>
</evidence>
<evidence type="ECO:0000256" key="1">
    <source>
        <dbReference type="ARBA" id="ARBA00010116"/>
    </source>
</evidence>
<evidence type="ECO:0000313" key="4">
    <source>
        <dbReference type="EMBL" id="MBC3874917.1"/>
    </source>
</evidence>
<dbReference type="InterPro" id="IPR008964">
    <property type="entry name" value="Invasin/intimin_cell_adhesion"/>
</dbReference>
<dbReference type="Proteomes" id="UP000624279">
    <property type="component" value="Unassembled WGS sequence"/>
</dbReference>
<keyword evidence="5" id="KW-1185">Reference proteome</keyword>
<sequence>MSQIIRRLCLLLQLILLTACGGGGVGVPAVQNDTTQLPNGAISLNLVRADGGSGNSFEIGKNFVAKVVVTGTDGKPAPNVVVSFALRNSFATFNPASGTALTDAAGQAQITLTAGSQVGATTLAVQAKLANAAESVKAEVPFAVIAGTGVVLTDGQIQLALSDKDGIKTNVLSGTNTLVARATVLNNKGLPAPNVVVYFSVDTAIVSLQPASATALTNAEGVAIVNLAAGTGPGAGTLFATANVTGNVSISTKATFAVSPNTNNNSPEGKIQLSLLDLNGAPSNLISATNSLSARASLVNQLGVPAANVVVTYTLDSGIASLLPTSGTALTDANGVAQISLKPGVGSGAGSITATATIVGSQPISAKASFQVGAPASAIPAAVNFIVATPSNNSIVIQGAGGNGRTEIALLKFQVVDSSNVGIANTKLNFSIQSTETVSLVATSGITDGAGMVTAVVHSGSKPTTLRIVGTVDGMPISAISDTVTVTTGLPTQTHFGIHVENYVVEGFDFGGTRNVISVMLADANGGVVANGTPVVFTTDSGAIIGDNGSSDNARCLTQNGQCQVVWRSQTPAKPVVTIVATTTDGSSSLSTSAWFINSASSGNISGVPASVNFSAANCVPQTFDLTVSDRNGYVMPTGTTLTLQDPITVTGSIFEASVMAPFAIAPFLPVKQGTMHTLTLMPVANCPAGTGHIFVQMKSPLGVSSNYRINVNYL</sequence>
<comment type="similarity">
    <text evidence="1">Belongs to the intimin/invasin family.</text>
</comment>
<dbReference type="Gene3D" id="2.60.40.10">
    <property type="entry name" value="Immunoglobulins"/>
    <property type="match status" value="4"/>
</dbReference>
<reference evidence="4 5" key="1">
    <citation type="submission" date="2020-08" db="EMBL/GenBank/DDBJ databases">
        <title>Novel species isolated from subtropical streams in China.</title>
        <authorList>
            <person name="Lu H."/>
        </authorList>
    </citation>
    <scope>NUCLEOTIDE SEQUENCE [LARGE SCALE GENOMIC DNA]</scope>
    <source>
        <strain evidence="4 5">LX15W</strain>
    </source>
</reference>
<dbReference type="EMBL" id="JACOGA010000014">
    <property type="protein sequence ID" value="MBC3874917.1"/>
    <property type="molecule type" value="Genomic_DNA"/>
</dbReference>
<dbReference type="PROSITE" id="PS51257">
    <property type="entry name" value="PROKAR_LIPOPROTEIN"/>
    <property type="match status" value="1"/>
</dbReference>
<gene>
    <name evidence="4" type="ORF">H8K55_15095</name>
</gene>
<evidence type="ECO:0000256" key="2">
    <source>
        <dbReference type="SAM" id="SignalP"/>
    </source>
</evidence>
<dbReference type="InterPro" id="IPR013783">
    <property type="entry name" value="Ig-like_fold"/>
</dbReference>
<accession>A0ABR6YEG2</accession>
<comment type="caution">
    <text evidence="4">The sequence shown here is derived from an EMBL/GenBank/DDBJ whole genome shotgun (WGS) entry which is preliminary data.</text>
</comment>
<keyword evidence="2" id="KW-0732">Signal</keyword>
<organism evidence="4 5">
    <name type="scientific">Undibacterium flavidum</name>
    <dbReference type="NCBI Taxonomy" id="2762297"/>
    <lineage>
        <taxon>Bacteria</taxon>
        <taxon>Pseudomonadati</taxon>
        <taxon>Pseudomonadota</taxon>
        <taxon>Betaproteobacteria</taxon>
        <taxon>Burkholderiales</taxon>
        <taxon>Oxalobacteraceae</taxon>
        <taxon>Undibacterium</taxon>
    </lineage>
</organism>
<proteinExistence type="inferred from homology"/>
<dbReference type="InterPro" id="IPR003344">
    <property type="entry name" value="Big_1_dom"/>
</dbReference>
<dbReference type="RefSeq" id="WP_186942899.1">
    <property type="nucleotide sequence ID" value="NZ_JACOGA010000014.1"/>
</dbReference>
<dbReference type="SUPFAM" id="SSF49373">
    <property type="entry name" value="Invasin/intimin cell-adhesion fragments"/>
    <property type="match status" value="4"/>
</dbReference>
<dbReference type="PROSITE" id="PS51127">
    <property type="entry name" value="BIG1"/>
    <property type="match status" value="1"/>
</dbReference>
<feature type="signal peptide" evidence="2">
    <location>
        <begin position="1"/>
        <end position="21"/>
    </location>
</feature>